<dbReference type="Pfam" id="PF02518">
    <property type="entry name" value="HATPase_c"/>
    <property type="match status" value="1"/>
</dbReference>
<evidence type="ECO:0000256" key="9">
    <source>
        <dbReference type="ARBA" id="ARBA00022840"/>
    </source>
</evidence>
<protein>
    <recommendedName>
        <fullName evidence="3">histidine kinase</fullName>
        <ecNumber evidence="3">2.7.13.3</ecNumber>
    </recommendedName>
</protein>
<evidence type="ECO:0000256" key="10">
    <source>
        <dbReference type="ARBA" id="ARBA00022989"/>
    </source>
</evidence>
<evidence type="ECO:0000313" key="15">
    <source>
        <dbReference type="Proteomes" id="UP000053464"/>
    </source>
</evidence>
<dbReference type="OrthoDB" id="9816482at2"/>
<dbReference type="GO" id="GO:0000155">
    <property type="term" value="F:phosphorelay sensor kinase activity"/>
    <property type="evidence" value="ECO:0007669"/>
    <property type="project" value="InterPro"/>
</dbReference>
<dbReference type="InterPro" id="IPR004358">
    <property type="entry name" value="Sig_transdc_His_kin-like_C"/>
</dbReference>
<dbReference type="EC" id="2.7.13.3" evidence="3"/>
<dbReference type="InterPro" id="IPR036097">
    <property type="entry name" value="HisK_dim/P_sf"/>
</dbReference>
<dbReference type="Gene3D" id="1.10.287.130">
    <property type="match status" value="1"/>
</dbReference>
<dbReference type="Pfam" id="PF00512">
    <property type="entry name" value="HisKA"/>
    <property type="match status" value="1"/>
</dbReference>
<dbReference type="CDD" id="cd00075">
    <property type="entry name" value="HATPase"/>
    <property type="match status" value="1"/>
</dbReference>
<evidence type="ECO:0000256" key="2">
    <source>
        <dbReference type="ARBA" id="ARBA00004141"/>
    </source>
</evidence>
<dbReference type="GO" id="GO:0030295">
    <property type="term" value="F:protein kinase activator activity"/>
    <property type="evidence" value="ECO:0007669"/>
    <property type="project" value="TreeGrafter"/>
</dbReference>
<dbReference type="PATRIC" id="fig|1581420.6.peg.2268"/>
<dbReference type="InterPro" id="IPR050351">
    <property type="entry name" value="BphY/WalK/GraS-like"/>
</dbReference>
<dbReference type="PRINTS" id="PR00344">
    <property type="entry name" value="BCTRLSENSOR"/>
</dbReference>
<keyword evidence="12" id="KW-0472">Membrane</keyword>
<dbReference type="PANTHER" id="PTHR42878">
    <property type="entry name" value="TWO-COMPONENT HISTIDINE KINASE"/>
    <property type="match status" value="1"/>
</dbReference>
<keyword evidence="7" id="KW-0547">Nucleotide-binding</keyword>
<dbReference type="InterPro" id="IPR035965">
    <property type="entry name" value="PAS-like_dom_sf"/>
</dbReference>
<comment type="catalytic activity">
    <reaction evidence="1">
        <text>ATP + protein L-histidine = ADP + protein N-phospho-L-histidine.</text>
        <dbReference type="EC" id="2.7.13.3"/>
    </reaction>
</comment>
<dbReference type="CDD" id="cd00082">
    <property type="entry name" value="HisKA"/>
    <property type="match status" value="1"/>
</dbReference>
<dbReference type="GO" id="GO:0016020">
    <property type="term" value="C:membrane"/>
    <property type="evidence" value="ECO:0007669"/>
    <property type="project" value="UniProtKB-SubCell"/>
</dbReference>
<accession>A0A0G9MVW2</accession>
<dbReference type="InterPro" id="IPR003661">
    <property type="entry name" value="HisK_dim/P_dom"/>
</dbReference>
<keyword evidence="11" id="KW-0902">Two-component regulatory system</keyword>
<dbReference type="InterPro" id="IPR005467">
    <property type="entry name" value="His_kinase_dom"/>
</dbReference>
<dbReference type="InterPro" id="IPR003594">
    <property type="entry name" value="HATPase_dom"/>
</dbReference>
<dbReference type="InterPro" id="IPR036890">
    <property type="entry name" value="HATPase_C_sf"/>
</dbReference>
<dbReference type="Proteomes" id="UP000053464">
    <property type="component" value="Unassembled WGS sequence"/>
</dbReference>
<evidence type="ECO:0000256" key="12">
    <source>
        <dbReference type="ARBA" id="ARBA00023136"/>
    </source>
</evidence>
<dbReference type="STRING" id="1581420.AAW00_11075"/>
<name>A0A0G9MVW2_9SPHN</name>
<evidence type="ECO:0000256" key="4">
    <source>
        <dbReference type="ARBA" id="ARBA00022553"/>
    </source>
</evidence>
<dbReference type="InterPro" id="IPR000014">
    <property type="entry name" value="PAS"/>
</dbReference>
<evidence type="ECO:0000256" key="3">
    <source>
        <dbReference type="ARBA" id="ARBA00012438"/>
    </source>
</evidence>
<keyword evidence="8" id="KW-0418">Kinase</keyword>
<dbReference type="SUPFAM" id="SSF55785">
    <property type="entry name" value="PYP-like sensor domain (PAS domain)"/>
    <property type="match status" value="1"/>
</dbReference>
<evidence type="ECO:0000313" key="14">
    <source>
        <dbReference type="EMBL" id="KLE34699.1"/>
    </source>
</evidence>
<dbReference type="EMBL" id="LBHB01000002">
    <property type="protein sequence ID" value="KLE34699.1"/>
    <property type="molecule type" value="Genomic_DNA"/>
</dbReference>
<evidence type="ECO:0000256" key="5">
    <source>
        <dbReference type="ARBA" id="ARBA00022679"/>
    </source>
</evidence>
<dbReference type="SMART" id="SM00388">
    <property type="entry name" value="HisKA"/>
    <property type="match status" value="1"/>
</dbReference>
<dbReference type="AlphaFoldDB" id="A0A0G9MVW2"/>
<dbReference type="Gene3D" id="3.30.565.10">
    <property type="entry name" value="Histidine kinase-like ATPase, C-terminal domain"/>
    <property type="match status" value="1"/>
</dbReference>
<proteinExistence type="predicted"/>
<gene>
    <name evidence="14" type="ORF">AAW00_11075</name>
</gene>
<keyword evidence="9" id="KW-0067">ATP-binding</keyword>
<dbReference type="PROSITE" id="PS50109">
    <property type="entry name" value="HIS_KIN"/>
    <property type="match status" value="1"/>
</dbReference>
<keyword evidence="5" id="KW-0808">Transferase</keyword>
<keyword evidence="4" id="KW-0597">Phosphoprotein</keyword>
<dbReference type="GO" id="GO:0007234">
    <property type="term" value="P:osmosensory signaling via phosphorelay pathway"/>
    <property type="evidence" value="ECO:0007669"/>
    <property type="project" value="TreeGrafter"/>
</dbReference>
<dbReference type="SMART" id="SM00387">
    <property type="entry name" value="HATPase_c"/>
    <property type="match status" value="1"/>
</dbReference>
<dbReference type="GO" id="GO:0005524">
    <property type="term" value="F:ATP binding"/>
    <property type="evidence" value="ECO:0007669"/>
    <property type="project" value="UniProtKB-KW"/>
</dbReference>
<sequence length="325" mass="36149">MGEIVWANQAFKAIYAPDERDNMIGSTTVESFSEEEADLFLSEDRRAMREGRTEIVEEVVDWTGRKITLLTRKLAIELANGQKRLIGISTDITDLAARERRLVQLNAQLKVYSHSVAHDLKNPIASIISAVNIIKRDQSTTLGERGKMVLEALRESATGLSNSITAMLKAAANEAENLSFTSYDLNILLEEVRFNLSAAIETAEMDLHVARLPTATVEPNLLRQLFQNLIENSIKHAAAARLVVTIHYSLIDDEHVFYVGDNGTGIPENKREQVFRQFFKGGGSDDGLGLGLTICQRIAHLHDGVIEIHDKVERGCCMVLRIPAR</sequence>
<feature type="domain" description="Histidine kinase" evidence="13">
    <location>
        <begin position="115"/>
        <end position="325"/>
    </location>
</feature>
<keyword evidence="10" id="KW-1133">Transmembrane helix</keyword>
<keyword evidence="15" id="KW-1185">Reference proteome</keyword>
<dbReference type="InterPro" id="IPR013656">
    <property type="entry name" value="PAS_4"/>
</dbReference>
<dbReference type="PANTHER" id="PTHR42878:SF7">
    <property type="entry name" value="SENSOR HISTIDINE KINASE GLRK"/>
    <property type="match status" value="1"/>
</dbReference>
<dbReference type="CDD" id="cd00130">
    <property type="entry name" value="PAS"/>
    <property type="match status" value="1"/>
</dbReference>
<evidence type="ECO:0000256" key="1">
    <source>
        <dbReference type="ARBA" id="ARBA00000085"/>
    </source>
</evidence>
<evidence type="ECO:0000259" key="13">
    <source>
        <dbReference type="PROSITE" id="PS50109"/>
    </source>
</evidence>
<evidence type="ECO:0000256" key="6">
    <source>
        <dbReference type="ARBA" id="ARBA00022692"/>
    </source>
</evidence>
<evidence type="ECO:0000256" key="7">
    <source>
        <dbReference type="ARBA" id="ARBA00022741"/>
    </source>
</evidence>
<dbReference type="SUPFAM" id="SSF55874">
    <property type="entry name" value="ATPase domain of HSP90 chaperone/DNA topoisomerase II/histidine kinase"/>
    <property type="match status" value="1"/>
</dbReference>
<keyword evidence="6" id="KW-0812">Transmembrane</keyword>
<evidence type="ECO:0000256" key="8">
    <source>
        <dbReference type="ARBA" id="ARBA00022777"/>
    </source>
</evidence>
<dbReference type="SUPFAM" id="SSF47384">
    <property type="entry name" value="Homodimeric domain of signal transducing histidine kinase"/>
    <property type="match status" value="1"/>
</dbReference>
<organism evidence="14 15">
    <name type="scientific">Aurantiacibacter luteus</name>
    <dbReference type="NCBI Taxonomy" id="1581420"/>
    <lineage>
        <taxon>Bacteria</taxon>
        <taxon>Pseudomonadati</taxon>
        <taxon>Pseudomonadota</taxon>
        <taxon>Alphaproteobacteria</taxon>
        <taxon>Sphingomonadales</taxon>
        <taxon>Erythrobacteraceae</taxon>
        <taxon>Aurantiacibacter</taxon>
    </lineage>
</organism>
<comment type="caution">
    <text evidence="14">The sequence shown here is derived from an EMBL/GenBank/DDBJ whole genome shotgun (WGS) entry which is preliminary data.</text>
</comment>
<evidence type="ECO:0000256" key="11">
    <source>
        <dbReference type="ARBA" id="ARBA00023012"/>
    </source>
</evidence>
<dbReference type="Gene3D" id="3.30.450.20">
    <property type="entry name" value="PAS domain"/>
    <property type="match status" value="1"/>
</dbReference>
<comment type="subcellular location">
    <subcellularLocation>
        <location evidence="2">Membrane</location>
        <topology evidence="2">Multi-pass membrane protein</topology>
    </subcellularLocation>
</comment>
<reference evidence="14 15" key="1">
    <citation type="submission" date="2015-04" db="EMBL/GenBank/DDBJ databases">
        <title>The draft genome sequence of Erythrobacter luteus KA37.</title>
        <authorList>
            <person name="Zhuang L."/>
            <person name="Liu Y."/>
            <person name="Shao Z."/>
        </authorList>
    </citation>
    <scope>NUCLEOTIDE SEQUENCE [LARGE SCALE GENOMIC DNA]</scope>
    <source>
        <strain evidence="14 15">KA37</strain>
    </source>
</reference>
<dbReference type="GO" id="GO:0000156">
    <property type="term" value="F:phosphorelay response regulator activity"/>
    <property type="evidence" value="ECO:0007669"/>
    <property type="project" value="TreeGrafter"/>
</dbReference>
<dbReference type="Pfam" id="PF08448">
    <property type="entry name" value="PAS_4"/>
    <property type="match status" value="1"/>
</dbReference>